<name>A0A380TEL6_9ZZZZ</name>
<accession>A0A380TEL6</accession>
<evidence type="ECO:0000313" key="1">
    <source>
        <dbReference type="EMBL" id="SUS06912.1"/>
    </source>
</evidence>
<dbReference type="AlphaFoldDB" id="A0A380TEL6"/>
<organism evidence="1">
    <name type="scientific">metagenome</name>
    <dbReference type="NCBI Taxonomy" id="256318"/>
    <lineage>
        <taxon>unclassified sequences</taxon>
        <taxon>metagenomes</taxon>
    </lineage>
</organism>
<proteinExistence type="predicted"/>
<dbReference type="Pfam" id="PF13707">
    <property type="entry name" value="RloB"/>
    <property type="match status" value="1"/>
</dbReference>
<sequence>MARRMPPNLRRRHATREPKRRFIIYCEGRNTEPAYFRALQRHCSSVLIEIEPVGVGGEPFTVAGKAVERAQELGLIPNDCARATDSFEEKDEVWAVFDRDVHEKFHNAVQKCQSNRVRVGRSNPCFELWLILHHEDYDKSDGRHAVQTRCQQVCTGYDKDRAKTPCCANLMAHVDAAIKRAEGQLARRKNDGEEFGCPSTTVGRLVQAILEAAKKSGRN</sequence>
<dbReference type="EMBL" id="UIDG01000276">
    <property type="protein sequence ID" value="SUS06912.1"/>
    <property type="molecule type" value="Genomic_DNA"/>
</dbReference>
<protein>
    <recommendedName>
        <fullName evidence="2">RloB-like protein</fullName>
    </recommendedName>
</protein>
<reference evidence="1" key="1">
    <citation type="submission" date="2018-07" db="EMBL/GenBank/DDBJ databases">
        <authorList>
            <person name="Quirk P.G."/>
            <person name="Krulwich T.A."/>
        </authorList>
    </citation>
    <scope>NUCLEOTIDE SEQUENCE</scope>
</reference>
<dbReference type="InterPro" id="IPR025591">
    <property type="entry name" value="RloB"/>
</dbReference>
<evidence type="ECO:0008006" key="2">
    <source>
        <dbReference type="Google" id="ProtNLM"/>
    </source>
</evidence>
<gene>
    <name evidence="1" type="ORF">DF3PB_3470001</name>
</gene>